<reference evidence="1" key="1">
    <citation type="journal article" date="2021" name="Proc. Natl. Acad. Sci. U.S.A.">
        <title>A Catalog of Tens of Thousands of Viruses from Human Metagenomes Reveals Hidden Associations with Chronic Diseases.</title>
        <authorList>
            <person name="Tisza M.J."/>
            <person name="Buck C.B."/>
        </authorList>
    </citation>
    <scope>NUCLEOTIDE SEQUENCE</scope>
    <source>
        <strain evidence="1">CtOza1</strain>
    </source>
</reference>
<organism evidence="1">
    <name type="scientific">Peduovirinae sp. ctOza1</name>
    <dbReference type="NCBI Taxonomy" id="2825095"/>
    <lineage>
        <taxon>Viruses</taxon>
        <taxon>Duplodnaviria</taxon>
        <taxon>Heunggongvirae</taxon>
        <taxon>Uroviricota</taxon>
        <taxon>Caudoviricetes</taxon>
        <taxon>Peduoviridae</taxon>
    </lineage>
</organism>
<evidence type="ECO:0000313" key="1">
    <source>
        <dbReference type="EMBL" id="DAF98653.1"/>
    </source>
</evidence>
<name>A0A8S5UVZ5_9CAUD</name>
<sequence length="33" mass="3627">MVALSESIWLPSARVCSLKVSIADTLLRNNLII</sequence>
<dbReference type="EMBL" id="BK016152">
    <property type="protein sequence ID" value="DAF98653.1"/>
    <property type="molecule type" value="Genomic_DNA"/>
</dbReference>
<proteinExistence type="predicted"/>
<accession>A0A8S5UVZ5</accession>
<protein>
    <submittedName>
        <fullName evidence="1">Uncharacterized protein</fullName>
    </submittedName>
</protein>